<evidence type="ECO:0000313" key="2">
    <source>
        <dbReference type="EMBL" id="GGK93523.1"/>
    </source>
</evidence>
<name>A0AA37F800_9ACTN</name>
<comment type="caution">
    <text evidence="2">The sequence shown here is derived from an EMBL/GenBank/DDBJ whole genome shotgun (WGS) entry which is preliminary data.</text>
</comment>
<reference evidence="2" key="2">
    <citation type="submission" date="2022-09" db="EMBL/GenBank/DDBJ databases">
        <authorList>
            <person name="Sun Q."/>
            <person name="Ohkuma M."/>
        </authorList>
    </citation>
    <scope>NUCLEOTIDE SEQUENCE</scope>
    <source>
        <strain evidence="2">JCM 3093</strain>
    </source>
</reference>
<feature type="compositionally biased region" description="Basic and acidic residues" evidence="1">
    <location>
        <begin position="74"/>
        <end position="84"/>
    </location>
</feature>
<gene>
    <name evidence="2" type="ORF">GCM10010126_61100</name>
</gene>
<proteinExistence type="predicted"/>
<dbReference type="EMBL" id="BMQD01000028">
    <property type="protein sequence ID" value="GGK93523.1"/>
    <property type="molecule type" value="Genomic_DNA"/>
</dbReference>
<reference evidence="2" key="1">
    <citation type="journal article" date="2014" name="Int. J. Syst. Evol. Microbiol.">
        <title>Complete genome sequence of Corynebacterium casei LMG S-19264T (=DSM 44701T), isolated from a smear-ripened cheese.</title>
        <authorList>
            <consortium name="US DOE Joint Genome Institute (JGI-PGF)"/>
            <person name="Walter F."/>
            <person name="Albersmeier A."/>
            <person name="Kalinowski J."/>
            <person name="Ruckert C."/>
        </authorList>
    </citation>
    <scope>NUCLEOTIDE SEQUENCE</scope>
    <source>
        <strain evidence="2">JCM 3093</strain>
    </source>
</reference>
<evidence type="ECO:0000256" key="1">
    <source>
        <dbReference type="SAM" id="MobiDB-lite"/>
    </source>
</evidence>
<protein>
    <submittedName>
        <fullName evidence="2">Uncharacterized protein</fullName>
    </submittedName>
</protein>
<accession>A0AA37F800</accession>
<evidence type="ECO:0000313" key="3">
    <source>
        <dbReference type="Proteomes" id="UP000627984"/>
    </source>
</evidence>
<dbReference type="Proteomes" id="UP000627984">
    <property type="component" value="Unassembled WGS sequence"/>
</dbReference>
<dbReference type="AlphaFoldDB" id="A0AA37F800"/>
<organism evidence="2 3">
    <name type="scientific">Planomonospora parontospora</name>
    <dbReference type="NCBI Taxonomy" id="58119"/>
    <lineage>
        <taxon>Bacteria</taxon>
        <taxon>Bacillati</taxon>
        <taxon>Actinomycetota</taxon>
        <taxon>Actinomycetes</taxon>
        <taxon>Streptosporangiales</taxon>
        <taxon>Streptosporangiaceae</taxon>
        <taxon>Planomonospora</taxon>
    </lineage>
</organism>
<feature type="region of interest" description="Disordered" evidence="1">
    <location>
        <begin position="65"/>
        <end position="84"/>
    </location>
</feature>
<sequence length="84" mass="9231">MSGDGAHPFPNQAAAPCEERSLLVPPELVPHAALVREWSKRKIAESPRWSPEKWRRIAAIHGIELADGPTRAESPSREDGRDAA</sequence>